<dbReference type="Gene3D" id="3.50.50.60">
    <property type="entry name" value="FAD/NAD(P)-binding domain"/>
    <property type="match status" value="2"/>
</dbReference>
<name>A0A5C8KDC5_9BACT</name>
<evidence type="ECO:0000313" key="1">
    <source>
        <dbReference type="EMBL" id="TXK51867.1"/>
    </source>
</evidence>
<protein>
    <submittedName>
        <fullName evidence="1">NAD(P)/FAD-dependent oxidoreductase</fullName>
    </submittedName>
</protein>
<dbReference type="AlphaFoldDB" id="A0A5C8KDC5"/>
<dbReference type="Pfam" id="PF13450">
    <property type="entry name" value="NAD_binding_8"/>
    <property type="match status" value="1"/>
</dbReference>
<keyword evidence="2" id="KW-1185">Reference proteome</keyword>
<gene>
    <name evidence="1" type="ORF">FVR03_02735</name>
</gene>
<dbReference type="Proteomes" id="UP000321926">
    <property type="component" value="Unassembled WGS sequence"/>
</dbReference>
<dbReference type="RefSeq" id="WP_147920235.1">
    <property type="nucleotide sequence ID" value="NZ_VRTY01000007.1"/>
</dbReference>
<dbReference type="PANTHER" id="PTHR10668:SF105">
    <property type="entry name" value="DEHYDROGENASE-RELATED"/>
    <property type="match status" value="1"/>
</dbReference>
<accession>A0A5C8KDC5</accession>
<sequence>MRKLEKREYDAVVVGSGPNGLGAAITLQQAGLSVLVIEGKDTIGGGLRSAELTLPGFVHDICSAIHPLAAESPLFKALPLHLHGLEYLTPPISAAHPFDNGTAAVLKKSIAETARLLGADEESYLQLMKRVVTDWPNIAHATLGPLTIPKHPFALARFGLNALTSAELLAKMRFETMEARGLWAGMAAHSIQPLSNLTTSAIGLVLMAMGHLRGWPVPKGGSQSIANALASYFTSLGGKIETGLYVHSLKQLPSSHAVLLDVTPKQLLKIAGHQFSSVYKWQLQKYRYGMGVFKVDWALDGPIPFTAPECRQAGTIHLGNTLEEIAASEKQTSAGLHPEKPFVLLAQQSLFDASRAPEGKHTAWAYCHVPNGSLVDMTTAIEKQVERFAPGFRDLILERHVMNTLQMETYNANYIGGDINGGIIDIGQLFTRPALRPSPYRTSAKGIYICSSSTPPGGGVHGMCGYHAASRALKDIFNLKPLSLK</sequence>
<evidence type="ECO:0000313" key="2">
    <source>
        <dbReference type="Proteomes" id="UP000321926"/>
    </source>
</evidence>
<dbReference type="PANTHER" id="PTHR10668">
    <property type="entry name" value="PHYTOENE DEHYDROGENASE"/>
    <property type="match status" value="1"/>
</dbReference>
<organism evidence="1 2">
    <name type="scientific">Pontibacter qinzhouensis</name>
    <dbReference type="NCBI Taxonomy" id="2603253"/>
    <lineage>
        <taxon>Bacteria</taxon>
        <taxon>Pseudomonadati</taxon>
        <taxon>Bacteroidota</taxon>
        <taxon>Cytophagia</taxon>
        <taxon>Cytophagales</taxon>
        <taxon>Hymenobacteraceae</taxon>
        <taxon>Pontibacter</taxon>
    </lineage>
</organism>
<dbReference type="InterPro" id="IPR036188">
    <property type="entry name" value="FAD/NAD-bd_sf"/>
</dbReference>
<dbReference type="OrthoDB" id="833207at2"/>
<comment type="caution">
    <text evidence="1">The sequence shown here is derived from an EMBL/GenBank/DDBJ whole genome shotgun (WGS) entry which is preliminary data.</text>
</comment>
<dbReference type="SUPFAM" id="SSF51905">
    <property type="entry name" value="FAD/NAD(P)-binding domain"/>
    <property type="match status" value="1"/>
</dbReference>
<dbReference type="EMBL" id="VRTY01000007">
    <property type="protein sequence ID" value="TXK51867.1"/>
    <property type="molecule type" value="Genomic_DNA"/>
</dbReference>
<proteinExistence type="predicted"/>
<dbReference type="PRINTS" id="PR00411">
    <property type="entry name" value="PNDRDTASEI"/>
</dbReference>
<reference evidence="1 2" key="1">
    <citation type="submission" date="2019-08" db="EMBL/GenBank/DDBJ databases">
        <authorList>
            <person name="Shi S."/>
        </authorList>
    </citation>
    <scope>NUCLEOTIDE SEQUENCE [LARGE SCALE GENOMIC DNA]</scope>
    <source>
        <strain evidence="1 2">GY10130</strain>
    </source>
</reference>